<comment type="caution">
    <text evidence="6">The sequence shown here is derived from an EMBL/GenBank/DDBJ whole genome shotgun (WGS) entry which is preliminary data.</text>
</comment>
<dbReference type="AlphaFoldDB" id="A0A7W6JA71"/>
<dbReference type="InterPro" id="IPR016292">
    <property type="entry name" value="Epoxide_hydrolase"/>
</dbReference>
<feature type="active site" description="Proton donor" evidence="4">
    <location>
        <position position="336"/>
    </location>
</feature>
<accession>A0A7W6JA71</accession>
<keyword evidence="2" id="KW-0058">Aromatic hydrocarbons catabolism</keyword>
<dbReference type="PANTHER" id="PTHR21661">
    <property type="entry name" value="EPOXIDE HYDROLASE 1-RELATED"/>
    <property type="match status" value="1"/>
</dbReference>
<sequence>MDGTVPMAPDGAAALGAGVDSTAIRPFSINVPDEDLADLRSRLRNTRWPERETVPDDTQGVQLATMQKLADYWANEYDWRKVEARLNALPQFITELDGLDFHFIHVRSKHENALPVIITHGWPGSVIEQLKIIGPLTDPTAHGGKAEDAFDVVIPAMAGYGFSGKPDKPGWDAPRMARAWVELMRRLGYTKVVAQGGDWGALVTEQLGVLAPPELLGIHTNMPSAVPPEIFAALPTHTPPAGLSEDELWAFQRLDTFFGKGLAYAQEMGLRPQTLYGIADSPIGLAAWFCDHDEKSYQLKARVFDGVTEGLSRDDILDNLTITWLTNTAISEARLYWENKLPFFVPMNVKVPVAISAFRDELYQCPRSWAERFYPNLIHYNRVDKGGHFAAWEQPEALVNEMRTGFRSLR</sequence>
<evidence type="ECO:0000256" key="3">
    <source>
        <dbReference type="ARBA" id="ARBA00022801"/>
    </source>
</evidence>
<name>A0A7W6JA71_9CAUL</name>
<feature type="domain" description="Epoxide hydrolase N-terminal" evidence="5">
    <location>
        <begin position="24"/>
        <end position="128"/>
    </location>
</feature>
<dbReference type="InterPro" id="IPR029058">
    <property type="entry name" value="AB_hydrolase_fold"/>
</dbReference>
<dbReference type="SUPFAM" id="SSF53474">
    <property type="entry name" value="alpha/beta-Hydrolases"/>
    <property type="match status" value="1"/>
</dbReference>
<dbReference type="GO" id="GO:0097176">
    <property type="term" value="P:epoxide metabolic process"/>
    <property type="evidence" value="ECO:0007669"/>
    <property type="project" value="TreeGrafter"/>
</dbReference>
<evidence type="ECO:0000256" key="2">
    <source>
        <dbReference type="ARBA" id="ARBA00022797"/>
    </source>
</evidence>
<keyword evidence="3" id="KW-0378">Hydrolase</keyword>
<comment type="similarity">
    <text evidence="1">Belongs to the peptidase S33 family.</text>
</comment>
<dbReference type="RefSeq" id="WP_183201958.1">
    <property type="nucleotide sequence ID" value="NZ_BAAAER010000002.1"/>
</dbReference>
<evidence type="ECO:0000256" key="4">
    <source>
        <dbReference type="PIRSR" id="PIRSR001112-1"/>
    </source>
</evidence>
<dbReference type="Proteomes" id="UP000529946">
    <property type="component" value="Unassembled WGS sequence"/>
</dbReference>
<dbReference type="Pfam" id="PF06441">
    <property type="entry name" value="EHN"/>
    <property type="match status" value="1"/>
</dbReference>
<gene>
    <name evidence="6" type="ORF">GGR12_000207</name>
</gene>
<dbReference type="GO" id="GO:0004301">
    <property type="term" value="F:epoxide hydrolase activity"/>
    <property type="evidence" value="ECO:0007669"/>
    <property type="project" value="TreeGrafter"/>
</dbReference>
<dbReference type="InterPro" id="IPR010497">
    <property type="entry name" value="Epoxide_hydro_N"/>
</dbReference>
<evidence type="ECO:0000256" key="1">
    <source>
        <dbReference type="ARBA" id="ARBA00010088"/>
    </source>
</evidence>
<evidence type="ECO:0000313" key="7">
    <source>
        <dbReference type="Proteomes" id="UP000529946"/>
    </source>
</evidence>
<keyword evidence="7" id="KW-1185">Reference proteome</keyword>
<dbReference type="EMBL" id="JACIDM010000001">
    <property type="protein sequence ID" value="MBB4081368.1"/>
    <property type="molecule type" value="Genomic_DNA"/>
</dbReference>
<dbReference type="Gene3D" id="3.40.50.1820">
    <property type="entry name" value="alpha/beta hydrolase"/>
    <property type="match status" value="1"/>
</dbReference>
<dbReference type="InterPro" id="IPR000639">
    <property type="entry name" value="Epox_hydrolase-like"/>
</dbReference>
<dbReference type="PIRSF" id="PIRSF001112">
    <property type="entry name" value="Epoxide_hydrolase"/>
    <property type="match status" value="1"/>
</dbReference>
<evidence type="ECO:0000313" key="6">
    <source>
        <dbReference type="EMBL" id="MBB4081368.1"/>
    </source>
</evidence>
<reference evidence="6 7" key="1">
    <citation type="submission" date="2020-08" db="EMBL/GenBank/DDBJ databases">
        <title>Genomic Encyclopedia of Type Strains, Phase IV (KMG-IV): sequencing the most valuable type-strain genomes for metagenomic binning, comparative biology and taxonomic classification.</title>
        <authorList>
            <person name="Goeker M."/>
        </authorList>
    </citation>
    <scope>NUCLEOTIDE SEQUENCE [LARGE SCALE GENOMIC DNA]</scope>
    <source>
        <strain evidence="6 7">DSM 23960</strain>
    </source>
</reference>
<feature type="active site" description="Proton acceptor" evidence="4">
    <location>
        <position position="388"/>
    </location>
</feature>
<feature type="active site" description="Nucleophile" evidence="4">
    <location>
        <position position="198"/>
    </location>
</feature>
<dbReference type="PRINTS" id="PR00412">
    <property type="entry name" value="EPOXHYDRLASE"/>
</dbReference>
<evidence type="ECO:0000259" key="5">
    <source>
        <dbReference type="Pfam" id="PF06441"/>
    </source>
</evidence>
<proteinExistence type="inferred from homology"/>
<organism evidence="6 7">
    <name type="scientific">Brevundimonas lenta</name>
    <dbReference type="NCBI Taxonomy" id="424796"/>
    <lineage>
        <taxon>Bacteria</taxon>
        <taxon>Pseudomonadati</taxon>
        <taxon>Pseudomonadota</taxon>
        <taxon>Alphaproteobacteria</taxon>
        <taxon>Caulobacterales</taxon>
        <taxon>Caulobacteraceae</taxon>
        <taxon>Brevundimonas</taxon>
    </lineage>
</organism>
<dbReference type="PANTHER" id="PTHR21661:SF35">
    <property type="entry name" value="EPOXIDE HYDROLASE"/>
    <property type="match status" value="1"/>
</dbReference>
<protein>
    <submittedName>
        <fullName evidence="6">Pimeloyl-ACP methyl ester carboxylesterase</fullName>
    </submittedName>
</protein>